<sequence length="62" mass="6707">MVATLILVRDEKGDLHDQKSHLRNGASQRIDAQGAAIHESDTDATSTTLPVDEAARPRKLAD</sequence>
<dbReference type="EMBL" id="QGKV02000297">
    <property type="protein sequence ID" value="KAF3609981.1"/>
    <property type="molecule type" value="Genomic_DNA"/>
</dbReference>
<feature type="region of interest" description="Disordered" evidence="1">
    <location>
        <begin position="9"/>
        <end position="62"/>
    </location>
</feature>
<evidence type="ECO:0000313" key="3">
    <source>
        <dbReference type="Proteomes" id="UP000266723"/>
    </source>
</evidence>
<proteinExistence type="predicted"/>
<comment type="caution">
    <text evidence="2">The sequence shown here is derived from an EMBL/GenBank/DDBJ whole genome shotgun (WGS) entry which is preliminary data.</text>
</comment>
<evidence type="ECO:0000256" key="1">
    <source>
        <dbReference type="SAM" id="MobiDB-lite"/>
    </source>
</evidence>
<evidence type="ECO:0000313" key="2">
    <source>
        <dbReference type="EMBL" id="KAF3609981.1"/>
    </source>
</evidence>
<gene>
    <name evidence="2" type="ORF">DY000_02049240</name>
</gene>
<feature type="compositionally biased region" description="Basic and acidic residues" evidence="1">
    <location>
        <begin position="9"/>
        <end position="20"/>
    </location>
</feature>
<organism evidence="2 3">
    <name type="scientific">Brassica cretica</name>
    <name type="common">Mustard</name>
    <dbReference type="NCBI Taxonomy" id="69181"/>
    <lineage>
        <taxon>Eukaryota</taxon>
        <taxon>Viridiplantae</taxon>
        <taxon>Streptophyta</taxon>
        <taxon>Embryophyta</taxon>
        <taxon>Tracheophyta</taxon>
        <taxon>Spermatophyta</taxon>
        <taxon>Magnoliopsida</taxon>
        <taxon>eudicotyledons</taxon>
        <taxon>Gunneridae</taxon>
        <taxon>Pentapetalae</taxon>
        <taxon>rosids</taxon>
        <taxon>malvids</taxon>
        <taxon>Brassicales</taxon>
        <taxon>Brassicaceae</taxon>
        <taxon>Brassiceae</taxon>
        <taxon>Brassica</taxon>
    </lineage>
</organism>
<feature type="compositionally biased region" description="Basic and acidic residues" evidence="1">
    <location>
        <begin position="53"/>
        <end position="62"/>
    </location>
</feature>
<protein>
    <submittedName>
        <fullName evidence="2">Uncharacterized protein</fullName>
    </submittedName>
</protein>
<dbReference type="Proteomes" id="UP000266723">
    <property type="component" value="Unassembled WGS sequence"/>
</dbReference>
<accession>A0ABQ7F1W9</accession>
<reference evidence="2 3" key="1">
    <citation type="journal article" date="2020" name="BMC Genomics">
        <title>Intraspecific diversification of the crop wild relative Brassica cretica Lam. using demographic model selection.</title>
        <authorList>
            <person name="Kioukis A."/>
            <person name="Michalopoulou V.A."/>
            <person name="Briers L."/>
            <person name="Pirintsos S."/>
            <person name="Studholme D.J."/>
            <person name="Pavlidis P."/>
            <person name="Sarris P.F."/>
        </authorList>
    </citation>
    <scope>NUCLEOTIDE SEQUENCE [LARGE SCALE GENOMIC DNA]</scope>
    <source>
        <strain evidence="3">cv. PFS-1207/04</strain>
    </source>
</reference>
<keyword evidence="3" id="KW-1185">Reference proteome</keyword>
<name>A0ABQ7F1W9_BRACR</name>